<keyword evidence="4" id="KW-0788">Thiol protease</keyword>
<proteinExistence type="inferred from homology"/>
<dbReference type="PROSITE" id="PS51935">
    <property type="entry name" value="NLPC_P60"/>
    <property type="match status" value="1"/>
</dbReference>
<dbReference type="InterPro" id="IPR038765">
    <property type="entry name" value="Papain-like_cys_pep_sf"/>
</dbReference>
<dbReference type="InterPro" id="IPR041382">
    <property type="entry name" value="SH3_16"/>
</dbReference>
<accession>A0A850Q6X5</accession>
<organism evidence="6 7">
    <name type="scientific">Donghicola mangrovi</name>
    <dbReference type="NCBI Taxonomy" id="2729614"/>
    <lineage>
        <taxon>Bacteria</taxon>
        <taxon>Pseudomonadati</taxon>
        <taxon>Pseudomonadota</taxon>
        <taxon>Alphaproteobacteria</taxon>
        <taxon>Rhodobacterales</taxon>
        <taxon>Roseobacteraceae</taxon>
        <taxon>Donghicola</taxon>
    </lineage>
</organism>
<evidence type="ECO:0000256" key="1">
    <source>
        <dbReference type="ARBA" id="ARBA00007074"/>
    </source>
</evidence>
<sequence>MSDRRRTPANGRVALTHLQGMVQAERYVDGTPMQIITPVADICSAPEGPRDRQVIYGAEVLVLEPNDGWSFIQAKDDGYVGYVRTEAIGPLIQHNQIVSAPATHAYTRADLKSAEVMGLSHGSRLRVVGAEGNFFETAEGWFVPRQHLRAFNAPMRDPATVAQLFFGVPYLWGGNSIWGIDCSGLVQAACRACGIDCPGDSDMQAAELGNALPAGTPLQRGDLVFWKGHVAMMVDDQVLIHANAHTMSVAYEPLDAAIFRIGAAGDGPVTVTRRITQPA</sequence>
<dbReference type="InterPro" id="IPR051794">
    <property type="entry name" value="PG_Endopeptidase_C40"/>
</dbReference>
<keyword evidence="2" id="KW-0645">Protease</keyword>
<dbReference type="SUPFAM" id="SSF54001">
    <property type="entry name" value="Cysteine proteinases"/>
    <property type="match status" value="1"/>
</dbReference>
<evidence type="ECO:0000256" key="3">
    <source>
        <dbReference type="ARBA" id="ARBA00022801"/>
    </source>
</evidence>
<dbReference type="PANTHER" id="PTHR47359">
    <property type="entry name" value="PEPTIDOGLYCAN DL-ENDOPEPTIDASE CWLO"/>
    <property type="match status" value="1"/>
</dbReference>
<dbReference type="Proteomes" id="UP000592216">
    <property type="component" value="Unassembled WGS sequence"/>
</dbReference>
<comment type="caution">
    <text evidence="6">The sequence shown here is derived from an EMBL/GenBank/DDBJ whole genome shotgun (WGS) entry which is preliminary data.</text>
</comment>
<dbReference type="GO" id="GO:0006508">
    <property type="term" value="P:proteolysis"/>
    <property type="evidence" value="ECO:0007669"/>
    <property type="project" value="UniProtKB-KW"/>
</dbReference>
<name>A0A850Q6X5_9RHOB</name>
<evidence type="ECO:0000313" key="6">
    <source>
        <dbReference type="EMBL" id="NVO22119.1"/>
    </source>
</evidence>
<dbReference type="Pfam" id="PF00877">
    <property type="entry name" value="NLPC_P60"/>
    <property type="match status" value="1"/>
</dbReference>
<evidence type="ECO:0000256" key="4">
    <source>
        <dbReference type="ARBA" id="ARBA00022807"/>
    </source>
</evidence>
<protein>
    <submittedName>
        <fullName evidence="6">C40 family peptidase</fullName>
    </submittedName>
</protein>
<dbReference type="Gene3D" id="3.90.1720.10">
    <property type="entry name" value="endopeptidase domain like (from Nostoc punctiforme)"/>
    <property type="match status" value="1"/>
</dbReference>
<gene>
    <name evidence="6" type="ORF">HJ536_02005</name>
</gene>
<feature type="domain" description="NlpC/P60" evidence="5">
    <location>
        <begin position="152"/>
        <end position="276"/>
    </location>
</feature>
<reference evidence="6 7" key="1">
    <citation type="submission" date="2020-04" db="EMBL/GenBank/DDBJ databases">
        <title>Donghicola sp., a member of the Rhodobacteraceae family isolated from mangrove forest in Thailand.</title>
        <authorList>
            <person name="Charoenyingcharoen P."/>
            <person name="Yukphan P."/>
        </authorList>
    </citation>
    <scope>NUCLEOTIDE SEQUENCE [LARGE SCALE GENOMIC DNA]</scope>
    <source>
        <strain evidence="6 7">B5-SW-15</strain>
    </source>
</reference>
<evidence type="ECO:0000313" key="7">
    <source>
        <dbReference type="Proteomes" id="UP000592216"/>
    </source>
</evidence>
<dbReference type="AlphaFoldDB" id="A0A850Q6X5"/>
<evidence type="ECO:0000259" key="5">
    <source>
        <dbReference type="PROSITE" id="PS51935"/>
    </source>
</evidence>
<dbReference type="Pfam" id="PF18348">
    <property type="entry name" value="SH3_16"/>
    <property type="match status" value="1"/>
</dbReference>
<dbReference type="RefSeq" id="WP_177156483.1">
    <property type="nucleotide sequence ID" value="NZ_JABCJE010000001.1"/>
</dbReference>
<comment type="similarity">
    <text evidence="1">Belongs to the peptidase C40 family.</text>
</comment>
<dbReference type="EMBL" id="JABCJE010000001">
    <property type="protein sequence ID" value="NVO22119.1"/>
    <property type="molecule type" value="Genomic_DNA"/>
</dbReference>
<dbReference type="GO" id="GO:0008234">
    <property type="term" value="F:cysteine-type peptidase activity"/>
    <property type="evidence" value="ECO:0007669"/>
    <property type="project" value="UniProtKB-KW"/>
</dbReference>
<keyword evidence="3" id="KW-0378">Hydrolase</keyword>
<evidence type="ECO:0000256" key="2">
    <source>
        <dbReference type="ARBA" id="ARBA00022670"/>
    </source>
</evidence>
<dbReference type="PANTHER" id="PTHR47359:SF3">
    <property type="entry name" value="NLP_P60 DOMAIN-CONTAINING PROTEIN-RELATED"/>
    <property type="match status" value="1"/>
</dbReference>
<dbReference type="InterPro" id="IPR000064">
    <property type="entry name" value="NLP_P60_dom"/>
</dbReference>